<keyword evidence="2" id="KW-1185">Reference proteome</keyword>
<evidence type="ECO:0008006" key="3">
    <source>
        <dbReference type="Google" id="ProtNLM"/>
    </source>
</evidence>
<name>A0ABZ1CBC2_9BACT</name>
<organism evidence="1 2">
    <name type="scientific">Actomonas aquatica</name>
    <dbReference type="NCBI Taxonomy" id="2866162"/>
    <lineage>
        <taxon>Bacteria</taxon>
        <taxon>Pseudomonadati</taxon>
        <taxon>Verrucomicrobiota</taxon>
        <taxon>Opitutia</taxon>
        <taxon>Opitutales</taxon>
        <taxon>Opitutaceae</taxon>
        <taxon>Actomonas</taxon>
    </lineage>
</organism>
<reference evidence="1 2" key="1">
    <citation type="submission" date="2023-12" db="EMBL/GenBank/DDBJ databases">
        <title>Description of an unclassified Opitutus bacterium of Verrucomicrobiota.</title>
        <authorList>
            <person name="Zhang D.-F."/>
        </authorList>
    </citation>
    <scope>NUCLEOTIDE SEQUENCE [LARGE SCALE GENOMIC DNA]</scope>
    <source>
        <strain evidence="1 2">WL0086</strain>
    </source>
</reference>
<dbReference type="EMBL" id="CP139781">
    <property type="protein sequence ID" value="WRQ88685.1"/>
    <property type="molecule type" value="Genomic_DNA"/>
</dbReference>
<proteinExistence type="predicted"/>
<sequence>MSEAAPVIAFGQQPCGFFPRRFLVAKVWTARRLQQELGGEIVFFYHDADHDPRETQTTLRHLKTDEPQSFNFTFENKLQRKYSPLYAKRIPADWQENMARSLGAFAPPEAVEAFRAVQADNVADFCLELYRAMGLLEGVRVVRSGDAAVREAACAIDDYYVDVPHEGETVRARLVDGALKLHRGGPAWLELPRCDYAKSQISPARDSRLPWMQSVLGCTHYIAGAGEQAYLRKEDAPEITYVARDEIDRSSEAYAQLPV</sequence>
<evidence type="ECO:0000313" key="1">
    <source>
        <dbReference type="EMBL" id="WRQ88685.1"/>
    </source>
</evidence>
<dbReference type="Proteomes" id="UP000738431">
    <property type="component" value="Chromosome"/>
</dbReference>
<gene>
    <name evidence="1" type="ORF">K1X11_004665</name>
</gene>
<dbReference type="RefSeq" id="WP_221031786.1">
    <property type="nucleotide sequence ID" value="NZ_CP139781.1"/>
</dbReference>
<evidence type="ECO:0000313" key="2">
    <source>
        <dbReference type="Proteomes" id="UP000738431"/>
    </source>
</evidence>
<accession>A0ABZ1CBC2</accession>
<protein>
    <recommendedName>
        <fullName evidence="3">DUF4238 domain-containing protein</fullName>
    </recommendedName>
</protein>